<gene>
    <name evidence="14" type="ORF">B5R64_08940</name>
    <name evidence="15" type="ORF">B5R64_09110</name>
</gene>
<comment type="caution">
    <text evidence="14">The sequence shown here is derived from an EMBL/GenBank/DDBJ whole genome shotgun (WGS) entry which is preliminary data.</text>
</comment>
<proteinExistence type="inferred from homology"/>
<keyword evidence="12" id="KW-0460">Magnesium</keyword>
<dbReference type="PIRSF" id="PIRSF000706">
    <property type="entry name" value="Kanamycin_kin"/>
    <property type="match status" value="1"/>
</dbReference>
<evidence type="ECO:0000259" key="13">
    <source>
        <dbReference type="Pfam" id="PF01636"/>
    </source>
</evidence>
<keyword evidence="6 10" id="KW-0418">Kinase</keyword>
<feature type="domain" description="Aminoglycoside phosphotransferase" evidence="13">
    <location>
        <begin position="44"/>
        <end position="221"/>
    </location>
</feature>
<dbReference type="Gene3D" id="3.30.200.20">
    <property type="entry name" value="Phosphorylase Kinase, domain 1"/>
    <property type="match status" value="1"/>
</dbReference>
<dbReference type="NCBIfam" id="NF033068">
    <property type="entry name" value="APH_3p"/>
    <property type="match status" value="1"/>
</dbReference>
<evidence type="ECO:0000256" key="1">
    <source>
        <dbReference type="ARBA" id="ARBA00006219"/>
    </source>
</evidence>
<evidence type="ECO:0000256" key="3">
    <source>
        <dbReference type="ARBA" id="ARBA00017903"/>
    </source>
</evidence>
<keyword evidence="4 10" id="KW-0808">Transferase</keyword>
<dbReference type="CDD" id="cd05150">
    <property type="entry name" value="APH"/>
    <property type="match status" value="1"/>
</dbReference>
<sequence>MRYIDEIQILGKCSEGMSPAEVYKCQLKNTVCYLKKIDDIFSKTTYSVKREAEMMMWLSDKLKVPDVIEYGVREHSEYLIMSELRGKHIDCFIDHPIKYIECLVNALHQLQAIDIRNCPFSSKIDVRLKELKYLLDNRIADIDVSNWEDTTEFDDPMTLYQWLCENQPQEELCLSHGDMSANFFVSHDGIYFYDLARCGVADKWLDIAFCVREIREYYPDSDYEKFFFNMLGLEPDYKKINYYILLDEMF</sequence>
<comment type="catalytic activity">
    <reaction evidence="9">
        <text>kanamycin A + ATP = kanamycin 3'-phosphate + ADP + H(+)</text>
        <dbReference type="Rhea" id="RHEA:24256"/>
        <dbReference type="ChEBI" id="CHEBI:15378"/>
        <dbReference type="ChEBI" id="CHEBI:30616"/>
        <dbReference type="ChEBI" id="CHEBI:57909"/>
        <dbReference type="ChEBI" id="CHEBI:58214"/>
        <dbReference type="ChEBI" id="CHEBI:456216"/>
        <dbReference type="EC" id="2.7.1.95"/>
    </reaction>
</comment>
<protein>
    <recommendedName>
        <fullName evidence="3">Aminoglycoside 3'-phosphotransferase</fullName>
        <ecNumber evidence="2">2.7.1.95</ecNumber>
    </recommendedName>
</protein>
<evidence type="ECO:0000313" key="15">
    <source>
        <dbReference type="EMBL" id="EAK6546528.1"/>
    </source>
</evidence>
<dbReference type="Pfam" id="PF01636">
    <property type="entry name" value="APH"/>
    <property type="match status" value="1"/>
</dbReference>
<evidence type="ECO:0000256" key="12">
    <source>
        <dbReference type="PIRSR" id="PIRSR000706-2"/>
    </source>
</evidence>
<dbReference type="GO" id="GO:0046677">
    <property type="term" value="P:response to antibiotic"/>
    <property type="evidence" value="ECO:0007669"/>
    <property type="project" value="UniProtKB-KW"/>
</dbReference>
<dbReference type="SUPFAM" id="SSF56112">
    <property type="entry name" value="Protein kinase-like (PK-like)"/>
    <property type="match status" value="1"/>
</dbReference>
<evidence type="ECO:0000256" key="7">
    <source>
        <dbReference type="ARBA" id="ARBA00022840"/>
    </source>
</evidence>
<keyword evidence="5 10" id="KW-0547">Nucleotide-binding</keyword>
<evidence type="ECO:0000256" key="6">
    <source>
        <dbReference type="ARBA" id="ARBA00022777"/>
    </source>
</evidence>
<dbReference type="InterPro" id="IPR002575">
    <property type="entry name" value="Aminoglycoside_PTrfase"/>
</dbReference>
<dbReference type="InterPro" id="IPR011009">
    <property type="entry name" value="Kinase-like_dom_sf"/>
</dbReference>
<dbReference type="EC" id="2.7.1.95" evidence="2"/>
<dbReference type="NCBIfam" id="NF033067">
    <property type="entry name" value="APH_3p_VIIa"/>
    <property type="match status" value="1"/>
</dbReference>
<feature type="active site" description="Proton acceptor" evidence="11">
    <location>
        <position position="178"/>
    </location>
</feature>
<dbReference type="AlphaFoldDB" id="A0A5T1A3E2"/>
<evidence type="ECO:0000256" key="4">
    <source>
        <dbReference type="ARBA" id="ARBA00022679"/>
    </source>
</evidence>
<keyword evidence="8 10" id="KW-0046">Antibiotic resistance</keyword>
<dbReference type="GO" id="GO:0046872">
    <property type="term" value="F:metal ion binding"/>
    <property type="evidence" value="ECO:0007669"/>
    <property type="project" value="UniProtKB-KW"/>
</dbReference>
<dbReference type="Gene3D" id="3.90.1200.10">
    <property type="match status" value="1"/>
</dbReference>
<accession>A0A5T1A3E2</accession>
<dbReference type="EMBL" id="AACIAW010000051">
    <property type="protein sequence ID" value="EAK6546528.1"/>
    <property type="molecule type" value="Genomic_DNA"/>
</dbReference>
<evidence type="ECO:0000256" key="8">
    <source>
        <dbReference type="ARBA" id="ARBA00023251"/>
    </source>
</evidence>
<evidence type="ECO:0000256" key="9">
    <source>
        <dbReference type="ARBA" id="ARBA00048925"/>
    </source>
</evidence>
<evidence type="ECO:0000313" key="14">
    <source>
        <dbReference type="EMBL" id="EAK6546498.1"/>
    </source>
</evidence>
<evidence type="ECO:0000256" key="10">
    <source>
        <dbReference type="PIRNR" id="PIRNR000706"/>
    </source>
</evidence>
<organism evidence="14">
    <name type="scientific">Campylobacter jejuni</name>
    <dbReference type="NCBI Taxonomy" id="197"/>
    <lineage>
        <taxon>Bacteria</taxon>
        <taxon>Pseudomonadati</taxon>
        <taxon>Campylobacterota</taxon>
        <taxon>Epsilonproteobacteria</taxon>
        <taxon>Campylobacterales</taxon>
        <taxon>Campylobacteraceae</taxon>
        <taxon>Campylobacter</taxon>
    </lineage>
</organism>
<keyword evidence="12" id="KW-0479">Metal-binding</keyword>
<feature type="binding site" evidence="12">
    <location>
        <position position="182"/>
    </location>
    <ligand>
        <name>Mg(2+)</name>
        <dbReference type="ChEBI" id="CHEBI:18420"/>
    </ligand>
</feature>
<dbReference type="EMBL" id="AACIAW010000035">
    <property type="protein sequence ID" value="EAK6546498.1"/>
    <property type="molecule type" value="Genomic_DNA"/>
</dbReference>
<reference evidence="14" key="1">
    <citation type="submission" date="2018-05" db="EMBL/GenBank/DDBJ databases">
        <authorList>
            <consortium name="NARMS: The National Antimicrobial Resistance Monitoring System"/>
        </authorList>
    </citation>
    <scope>NUCLEOTIDE SEQUENCE</scope>
    <source>
        <strain evidence="14">FSIS1710342</strain>
    </source>
</reference>
<comment type="similarity">
    <text evidence="1 10">Belongs to the aminoglycoside phosphotransferase family.</text>
</comment>
<dbReference type="GO" id="GO:0005524">
    <property type="term" value="F:ATP binding"/>
    <property type="evidence" value="ECO:0007669"/>
    <property type="project" value="UniProtKB-KW"/>
</dbReference>
<dbReference type="GO" id="GO:0008910">
    <property type="term" value="F:kanamycin kinase activity"/>
    <property type="evidence" value="ECO:0007669"/>
    <property type="project" value="UniProtKB-EC"/>
</dbReference>
<keyword evidence="7 10" id="KW-0067">ATP-binding</keyword>
<name>A0A5T1A3E2_CAMJU</name>
<feature type="binding site" evidence="12">
    <location>
        <position position="194"/>
    </location>
    <ligand>
        <name>Mg(2+)</name>
        <dbReference type="ChEBI" id="CHEBI:18420"/>
    </ligand>
</feature>
<evidence type="ECO:0000256" key="5">
    <source>
        <dbReference type="ARBA" id="ARBA00022741"/>
    </source>
</evidence>
<evidence type="ECO:0000256" key="2">
    <source>
        <dbReference type="ARBA" id="ARBA00012193"/>
    </source>
</evidence>
<dbReference type="InterPro" id="IPR024165">
    <property type="entry name" value="Kan/Strep_kinase"/>
</dbReference>
<evidence type="ECO:0000256" key="11">
    <source>
        <dbReference type="PIRSR" id="PIRSR000706-1"/>
    </source>
</evidence>